<dbReference type="InterPro" id="IPR000210">
    <property type="entry name" value="BTB/POZ_dom"/>
</dbReference>
<dbReference type="InterPro" id="IPR002083">
    <property type="entry name" value="MATH/TRAF_dom"/>
</dbReference>
<proteinExistence type="inferred from homology"/>
<dbReference type="Gene3D" id="1.25.40.420">
    <property type="match status" value="1"/>
</dbReference>
<evidence type="ECO:0000313" key="5">
    <source>
        <dbReference type="EMBL" id="KAK1614696.1"/>
    </source>
</evidence>
<dbReference type="InterPro" id="IPR056423">
    <property type="entry name" value="BACK_BPM_SPOP"/>
</dbReference>
<gene>
    <name evidence="5" type="ORF">QYE76_020213</name>
</gene>
<dbReference type="SUPFAM" id="SSF54695">
    <property type="entry name" value="POZ domain"/>
    <property type="match status" value="1"/>
</dbReference>
<evidence type="ECO:0000256" key="1">
    <source>
        <dbReference type="ARBA" id="ARBA00004906"/>
    </source>
</evidence>
<comment type="similarity">
    <text evidence="2">Belongs to the Tdpoz family.</text>
</comment>
<dbReference type="GO" id="GO:0016567">
    <property type="term" value="P:protein ubiquitination"/>
    <property type="evidence" value="ECO:0007669"/>
    <property type="project" value="InterPro"/>
</dbReference>
<dbReference type="AlphaFoldDB" id="A0AAD8R5Y5"/>
<feature type="domain" description="BTB" evidence="3">
    <location>
        <begin position="201"/>
        <end position="264"/>
    </location>
</feature>
<dbReference type="Pfam" id="PF24570">
    <property type="entry name" value="BACK_BPM_SPOP"/>
    <property type="match status" value="1"/>
</dbReference>
<dbReference type="PANTHER" id="PTHR26379">
    <property type="entry name" value="BTB/POZ AND MATH DOMAIN-CONTAINING PROTEIN 1"/>
    <property type="match status" value="1"/>
</dbReference>
<evidence type="ECO:0000259" key="4">
    <source>
        <dbReference type="PROSITE" id="PS50144"/>
    </source>
</evidence>
<evidence type="ECO:0000259" key="3">
    <source>
        <dbReference type="PROSITE" id="PS50097"/>
    </source>
</evidence>
<keyword evidence="6" id="KW-1185">Reference proteome</keyword>
<protein>
    <submittedName>
        <fullName evidence="5">Uncharacterized protein</fullName>
    </submittedName>
</protein>
<feature type="domain" description="MATH" evidence="4">
    <location>
        <begin position="29"/>
        <end position="160"/>
    </location>
</feature>
<dbReference type="InterPro" id="IPR011333">
    <property type="entry name" value="SKP1/BTB/POZ_sf"/>
</dbReference>
<reference evidence="5" key="1">
    <citation type="submission" date="2023-07" db="EMBL/GenBank/DDBJ databases">
        <title>A chromosome-level genome assembly of Lolium multiflorum.</title>
        <authorList>
            <person name="Chen Y."/>
            <person name="Copetti D."/>
            <person name="Kolliker R."/>
            <person name="Studer B."/>
        </authorList>
    </citation>
    <scope>NUCLEOTIDE SEQUENCE</scope>
    <source>
        <strain evidence="5">02402/16</strain>
        <tissue evidence="5">Leaf</tissue>
    </source>
</reference>
<dbReference type="Pfam" id="PF22486">
    <property type="entry name" value="MATH_2"/>
    <property type="match status" value="1"/>
</dbReference>
<accession>A0AAD8R5Y5</accession>
<dbReference type="CDD" id="cd00121">
    <property type="entry name" value="MATH"/>
    <property type="match status" value="1"/>
</dbReference>
<dbReference type="SMART" id="SM00225">
    <property type="entry name" value="BTB"/>
    <property type="match status" value="1"/>
</dbReference>
<dbReference type="Gene3D" id="2.60.210.10">
    <property type="entry name" value="Apoptosis, Tumor Necrosis Factor Receptor Associated Protein 2, Chain A"/>
    <property type="match status" value="1"/>
</dbReference>
<dbReference type="SUPFAM" id="SSF49599">
    <property type="entry name" value="TRAF domain-like"/>
    <property type="match status" value="1"/>
</dbReference>
<dbReference type="Gene3D" id="3.30.710.10">
    <property type="entry name" value="Potassium Channel Kv1.1, Chain A"/>
    <property type="match status" value="1"/>
</dbReference>
<name>A0AAD8R5Y5_LOLMU</name>
<organism evidence="5 6">
    <name type="scientific">Lolium multiflorum</name>
    <name type="common">Italian ryegrass</name>
    <name type="synonym">Lolium perenne subsp. multiflorum</name>
    <dbReference type="NCBI Taxonomy" id="4521"/>
    <lineage>
        <taxon>Eukaryota</taxon>
        <taxon>Viridiplantae</taxon>
        <taxon>Streptophyta</taxon>
        <taxon>Embryophyta</taxon>
        <taxon>Tracheophyta</taxon>
        <taxon>Spermatophyta</taxon>
        <taxon>Magnoliopsida</taxon>
        <taxon>Liliopsida</taxon>
        <taxon>Poales</taxon>
        <taxon>Poaceae</taxon>
        <taxon>BOP clade</taxon>
        <taxon>Pooideae</taxon>
        <taxon>Poodae</taxon>
        <taxon>Poeae</taxon>
        <taxon>Poeae Chloroplast Group 2 (Poeae type)</taxon>
        <taxon>Loliodinae</taxon>
        <taxon>Loliinae</taxon>
        <taxon>Lolium</taxon>
    </lineage>
</organism>
<dbReference type="PROSITE" id="PS50144">
    <property type="entry name" value="MATH"/>
    <property type="match status" value="1"/>
</dbReference>
<evidence type="ECO:0000256" key="2">
    <source>
        <dbReference type="ARBA" id="ARBA00010846"/>
    </source>
</evidence>
<sequence>MGNRPSTQSVAAIGIGNQTSSTHRSMATAGVHQFSIKGHSVIAGSDEPITSKPFRVGGYEWTIRYYPNGADAETGGQHVSVLLCQNSPGDDAVTATFSFSCLQQDPASPTSAEEKNKLCTYTGDFSSEKSEWGPVKFMSKADLAASGCLKDDCLVIRCAVEVVTKELTHDDDHQHGAAVVVVPPSDLTRDLGSLLASGHATDITVEIGEAKKFRAHRCVLAARSPVLRALLCSKRSSICIKDVDAAAFEILLHYMYHDDLPMPLRNACCKGTTDMAQRVIAAADRYGMGRLKLMCESKLSKILDVDTVCSILDFADGNDCAQLKSCCFEYMLKDRKRLKDIANTQGFKKLNQNCLSIACEMLLKAL</sequence>
<dbReference type="PROSITE" id="PS50097">
    <property type="entry name" value="BTB"/>
    <property type="match status" value="1"/>
</dbReference>
<dbReference type="EMBL" id="JAUUTY010000006">
    <property type="protein sequence ID" value="KAK1614696.1"/>
    <property type="molecule type" value="Genomic_DNA"/>
</dbReference>
<dbReference type="Pfam" id="PF00651">
    <property type="entry name" value="BTB"/>
    <property type="match status" value="1"/>
</dbReference>
<comment type="caution">
    <text evidence="5">The sequence shown here is derived from an EMBL/GenBank/DDBJ whole genome shotgun (WGS) entry which is preliminary data.</text>
</comment>
<dbReference type="Proteomes" id="UP001231189">
    <property type="component" value="Unassembled WGS sequence"/>
</dbReference>
<dbReference type="InterPro" id="IPR045005">
    <property type="entry name" value="BPM1-6"/>
</dbReference>
<dbReference type="PANTHER" id="PTHR26379:SF524">
    <property type="entry name" value="MATH DOMAIN-CONTAINING PROTEIN"/>
    <property type="match status" value="1"/>
</dbReference>
<comment type="pathway">
    <text evidence="1">Protein modification; protein ubiquitination.</text>
</comment>
<dbReference type="InterPro" id="IPR008974">
    <property type="entry name" value="TRAF-like"/>
</dbReference>
<evidence type="ECO:0000313" key="6">
    <source>
        <dbReference type="Proteomes" id="UP001231189"/>
    </source>
</evidence>